<evidence type="ECO:0000256" key="12">
    <source>
        <dbReference type="RuleBase" id="RU000508"/>
    </source>
</evidence>
<dbReference type="GO" id="GO:0006094">
    <property type="term" value="P:gluconeogenesis"/>
    <property type="evidence" value="ECO:0007669"/>
    <property type="project" value="TreeGrafter"/>
</dbReference>
<evidence type="ECO:0000256" key="5">
    <source>
        <dbReference type="ARBA" id="ARBA00013093"/>
    </source>
</evidence>
<dbReference type="GO" id="GO:0042132">
    <property type="term" value="F:fructose 1,6-bisphosphate 1-phosphatase activity"/>
    <property type="evidence" value="ECO:0007669"/>
    <property type="project" value="UniProtKB-EC"/>
</dbReference>
<dbReference type="InterPro" id="IPR000146">
    <property type="entry name" value="FBPase_class-1"/>
</dbReference>
<dbReference type="PROSITE" id="PS00124">
    <property type="entry name" value="FBPASE"/>
    <property type="match status" value="1"/>
</dbReference>
<evidence type="ECO:0000259" key="16">
    <source>
        <dbReference type="Pfam" id="PF18913"/>
    </source>
</evidence>
<dbReference type="Gene3D" id="3.30.540.10">
    <property type="entry name" value="Fructose-1,6-Bisphosphatase, subunit A, domain 1"/>
    <property type="match status" value="1"/>
</dbReference>
<dbReference type="InterPro" id="IPR028343">
    <property type="entry name" value="FBPtase"/>
</dbReference>
<keyword evidence="9" id="KW-0460">Magnesium</keyword>
<keyword evidence="14" id="KW-0732">Signal</keyword>
<evidence type="ECO:0000256" key="13">
    <source>
        <dbReference type="SAM" id="MobiDB-lite"/>
    </source>
</evidence>
<evidence type="ECO:0000256" key="4">
    <source>
        <dbReference type="ARBA" id="ARBA00010941"/>
    </source>
</evidence>
<accession>A0AAD8YLR1</accession>
<evidence type="ECO:0000256" key="7">
    <source>
        <dbReference type="ARBA" id="ARBA00022723"/>
    </source>
</evidence>
<evidence type="ECO:0000256" key="11">
    <source>
        <dbReference type="ARBA" id="ARBA00040159"/>
    </source>
</evidence>
<dbReference type="GO" id="GO:0030388">
    <property type="term" value="P:fructose 1,6-bisphosphate metabolic process"/>
    <property type="evidence" value="ECO:0007669"/>
    <property type="project" value="TreeGrafter"/>
</dbReference>
<feature type="domain" description="Fructose-1-6-bisphosphatase class I N-terminal" evidence="15">
    <location>
        <begin position="88"/>
        <end position="284"/>
    </location>
</feature>
<evidence type="ECO:0000256" key="6">
    <source>
        <dbReference type="ARBA" id="ARBA00022490"/>
    </source>
</evidence>
<dbReference type="InterPro" id="IPR033391">
    <property type="entry name" value="FBPase_N"/>
</dbReference>
<keyword evidence="7" id="KW-0479">Metal-binding</keyword>
<keyword evidence="10 12" id="KW-0119">Carbohydrate metabolism</keyword>
<dbReference type="PIRSF" id="PIRSF500210">
    <property type="entry name" value="FBPtase"/>
    <property type="match status" value="1"/>
</dbReference>
<keyword evidence="8 12" id="KW-0378">Hydrolase</keyword>
<organism evidence="17 18">
    <name type="scientific">Skeletonema marinoi</name>
    <dbReference type="NCBI Taxonomy" id="267567"/>
    <lineage>
        <taxon>Eukaryota</taxon>
        <taxon>Sar</taxon>
        <taxon>Stramenopiles</taxon>
        <taxon>Ochrophyta</taxon>
        <taxon>Bacillariophyta</taxon>
        <taxon>Coscinodiscophyceae</taxon>
        <taxon>Thalassiosirophycidae</taxon>
        <taxon>Thalassiosirales</taxon>
        <taxon>Skeletonemataceae</taxon>
        <taxon>Skeletonema</taxon>
        <taxon>Skeletonema marinoi-dohrnii complex</taxon>
    </lineage>
</organism>
<evidence type="ECO:0000313" key="18">
    <source>
        <dbReference type="Proteomes" id="UP001224775"/>
    </source>
</evidence>
<keyword evidence="18" id="KW-1185">Reference proteome</keyword>
<evidence type="ECO:0000256" key="2">
    <source>
        <dbReference type="ARBA" id="ARBA00001946"/>
    </source>
</evidence>
<feature type="domain" description="Fructose-1-6-bisphosphatase class 1 C-terminal" evidence="16">
    <location>
        <begin position="288"/>
        <end position="396"/>
    </location>
</feature>
<dbReference type="GO" id="GO:0006002">
    <property type="term" value="P:fructose 6-phosphate metabolic process"/>
    <property type="evidence" value="ECO:0007669"/>
    <property type="project" value="TreeGrafter"/>
</dbReference>
<keyword evidence="6" id="KW-0963">Cytoplasm</keyword>
<evidence type="ECO:0000256" key="3">
    <source>
        <dbReference type="ARBA" id="ARBA00004496"/>
    </source>
</evidence>
<dbReference type="InterPro" id="IPR044015">
    <property type="entry name" value="FBPase_C_dom"/>
</dbReference>
<proteinExistence type="inferred from homology"/>
<evidence type="ECO:0000259" key="15">
    <source>
        <dbReference type="Pfam" id="PF00316"/>
    </source>
</evidence>
<dbReference type="Pfam" id="PF00316">
    <property type="entry name" value="FBPase"/>
    <property type="match status" value="1"/>
</dbReference>
<dbReference type="Proteomes" id="UP001224775">
    <property type="component" value="Unassembled WGS sequence"/>
</dbReference>
<dbReference type="PIRSF" id="PIRSF000904">
    <property type="entry name" value="FBPtase_SBPase"/>
    <property type="match status" value="1"/>
</dbReference>
<dbReference type="InterPro" id="IPR020548">
    <property type="entry name" value="Fructose_bisphosphatase_AS"/>
</dbReference>
<evidence type="ECO:0000256" key="8">
    <source>
        <dbReference type="ARBA" id="ARBA00022801"/>
    </source>
</evidence>
<comment type="subcellular location">
    <subcellularLocation>
        <location evidence="3">Cytoplasm</location>
    </subcellularLocation>
</comment>
<reference evidence="17" key="1">
    <citation type="submission" date="2023-06" db="EMBL/GenBank/DDBJ databases">
        <title>Survivors Of The Sea: Transcriptome response of Skeletonema marinoi to long-term dormancy.</title>
        <authorList>
            <person name="Pinder M.I.M."/>
            <person name="Kourtchenko O."/>
            <person name="Robertson E.K."/>
            <person name="Larsson T."/>
            <person name="Maumus F."/>
            <person name="Osuna-Cruz C.M."/>
            <person name="Vancaester E."/>
            <person name="Stenow R."/>
            <person name="Vandepoele K."/>
            <person name="Ploug H."/>
            <person name="Bruchert V."/>
            <person name="Godhe A."/>
            <person name="Topel M."/>
        </authorList>
    </citation>
    <scope>NUCLEOTIDE SEQUENCE</scope>
    <source>
        <strain evidence="17">R05AC</strain>
    </source>
</reference>
<evidence type="ECO:0000256" key="10">
    <source>
        <dbReference type="ARBA" id="ARBA00023277"/>
    </source>
</evidence>
<feature type="chain" id="PRO_5042204941" description="Fructose-1,6-bisphosphatase, cytosolic" evidence="14">
    <location>
        <begin position="30"/>
        <end position="447"/>
    </location>
</feature>
<comment type="catalytic activity">
    <reaction evidence="1">
        <text>beta-D-fructose 1,6-bisphosphate + H2O = beta-D-fructose 6-phosphate + phosphate</text>
        <dbReference type="Rhea" id="RHEA:11064"/>
        <dbReference type="ChEBI" id="CHEBI:15377"/>
        <dbReference type="ChEBI" id="CHEBI:32966"/>
        <dbReference type="ChEBI" id="CHEBI:43474"/>
        <dbReference type="ChEBI" id="CHEBI:57634"/>
        <dbReference type="EC" id="3.1.3.11"/>
    </reaction>
</comment>
<dbReference type="EC" id="3.1.3.11" evidence="5"/>
<dbReference type="GO" id="GO:0006000">
    <property type="term" value="P:fructose metabolic process"/>
    <property type="evidence" value="ECO:0007669"/>
    <property type="project" value="TreeGrafter"/>
</dbReference>
<sequence length="447" mass="48754">MAGTRRMMGFRSVTITFLSAAMFCSQTVAFQSTVATPMITTARQTSELYSSMMDAPRNTASSPEMKKKDLRTFQRFLEVECWKNGDIRDLDRTLLAVADACKQINRIVQRAQTDDLYGAAIDPLTGELAEENVQGEVQQQLDVLCNTIMLRAFCGASNNVVCAVASEEEPLPRSCADVMGYDTSEFNIMQSGDYVAVFDPIDGSKNIDSSLPVGTVFGIYRAPDGASAGKDGLNLDSFLQRGTKMVAAGYCLYSATTVLVLTLGSGVHGFTLDPDKQKFLQTHPNIRIPDVGSLYSFNEANYREFSEPVQQFLTSMKQSGVVGGKKVSSRYVGALVADVHNVLINGGIYGYPATRDNVNGKLRLLYESAPMAMIMEQAGGAGSTGQGRILDVLPPQRKKNNGHNKGDDEPDDDEAGKGIHVRVPTYLGSVENVYELEQCFKFYGEDD</sequence>
<evidence type="ECO:0000256" key="14">
    <source>
        <dbReference type="SAM" id="SignalP"/>
    </source>
</evidence>
<dbReference type="GO" id="GO:0005986">
    <property type="term" value="P:sucrose biosynthetic process"/>
    <property type="evidence" value="ECO:0007669"/>
    <property type="project" value="TreeGrafter"/>
</dbReference>
<dbReference type="GO" id="GO:0046872">
    <property type="term" value="F:metal ion binding"/>
    <property type="evidence" value="ECO:0007669"/>
    <property type="project" value="UniProtKB-KW"/>
</dbReference>
<dbReference type="FunFam" id="3.30.540.10:FF:000054">
    <property type="entry name" value="Fructose-1,6-bisphosphatase 1-like Protein"/>
    <property type="match status" value="1"/>
</dbReference>
<dbReference type="EMBL" id="JATAAI010000001">
    <property type="protein sequence ID" value="KAK1748322.1"/>
    <property type="molecule type" value="Genomic_DNA"/>
</dbReference>
<comment type="caution">
    <text evidence="17">The sequence shown here is derived from an EMBL/GenBank/DDBJ whole genome shotgun (WGS) entry which is preliminary data.</text>
</comment>
<dbReference type="PANTHER" id="PTHR11556">
    <property type="entry name" value="FRUCTOSE-1,6-BISPHOSPHATASE-RELATED"/>
    <property type="match status" value="1"/>
</dbReference>
<feature type="signal peptide" evidence="14">
    <location>
        <begin position="1"/>
        <end position="29"/>
    </location>
</feature>
<evidence type="ECO:0000313" key="17">
    <source>
        <dbReference type="EMBL" id="KAK1748322.1"/>
    </source>
</evidence>
<comment type="similarity">
    <text evidence="4 12">Belongs to the FBPase class 1 family.</text>
</comment>
<dbReference type="PANTHER" id="PTHR11556:SF41">
    <property type="entry name" value="FRUCTOSE-1,6-BISPHOSPHATASE, CYTOSOLIC"/>
    <property type="match status" value="1"/>
</dbReference>
<name>A0AAD8YLR1_9STRA</name>
<protein>
    <recommendedName>
        <fullName evidence="11">Fructose-1,6-bisphosphatase, cytosolic</fullName>
        <ecNumber evidence="5">3.1.3.11</ecNumber>
    </recommendedName>
</protein>
<dbReference type="AlphaFoldDB" id="A0AAD8YLR1"/>
<dbReference type="HAMAP" id="MF_01855">
    <property type="entry name" value="FBPase_class1"/>
    <property type="match status" value="1"/>
</dbReference>
<evidence type="ECO:0000256" key="9">
    <source>
        <dbReference type="ARBA" id="ARBA00022842"/>
    </source>
</evidence>
<gene>
    <name evidence="17" type="ORF">QTG54_000261</name>
</gene>
<comment type="cofactor">
    <cofactor evidence="2">
        <name>Mg(2+)</name>
        <dbReference type="ChEBI" id="CHEBI:18420"/>
    </cofactor>
</comment>
<dbReference type="CDD" id="cd00354">
    <property type="entry name" value="FBPase"/>
    <property type="match status" value="1"/>
</dbReference>
<dbReference type="Pfam" id="PF18913">
    <property type="entry name" value="FBPase_C"/>
    <property type="match status" value="1"/>
</dbReference>
<dbReference type="SUPFAM" id="SSF56655">
    <property type="entry name" value="Carbohydrate phosphatase"/>
    <property type="match status" value="1"/>
</dbReference>
<dbReference type="GO" id="GO:0005829">
    <property type="term" value="C:cytosol"/>
    <property type="evidence" value="ECO:0007669"/>
    <property type="project" value="TreeGrafter"/>
</dbReference>
<dbReference type="PRINTS" id="PR00115">
    <property type="entry name" value="F16BPHPHTASE"/>
</dbReference>
<evidence type="ECO:0000256" key="1">
    <source>
        <dbReference type="ARBA" id="ARBA00001273"/>
    </source>
</evidence>
<feature type="region of interest" description="Disordered" evidence="13">
    <location>
        <begin position="380"/>
        <end position="417"/>
    </location>
</feature>
<dbReference type="Gene3D" id="3.40.190.80">
    <property type="match status" value="1"/>
</dbReference>